<name>A0AAE1XSZ0_9LAMI</name>
<evidence type="ECO:0008006" key="5">
    <source>
        <dbReference type="Google" id="ProtNLM"/>
    </source>
</evidence>
<dbReference type="AlphaFoldDB" id="A0AAE1XSZ0"/>
<organism evidence="3 4">
    <name type="scientific">Sesamum alatum</name>
    <dbReference type="NCBI Taxonomy" id="300844"/>
    <lineage>
        <taxon>Eukaryota</taxon>
        <taxon>Viridiplantae</taxon>
        <taxon>Streptophyta</taxon>
        <taxon>Embryophyta</taxon>
        <taxon>Tracheophyta</taxon>
        <taxon>Spermatophyta</taxon>
        <taxon>Magnoliopsida</taxon>
        <taxon>eudicotyledons</taxon>
        <taxon>Gunneridae</taxon>
        <taxon>Pentapetalae</taxon>
        <taxon>asterids</taxon>
        <taxon>lamiids</taxon>
        <taxon>Lamiales</taxon>
        <taxon>Pedaliaceae</taxon>
        <taxon>Sesamum</taxon>
    </lineage>
</organism>
<feature type="chain" id="PRO_5042205318" description="Secreted protein" evidence="2">
    <location>
        <begin position="26"/>
        <end position="152"/>
    </location>
</feature>
<comment type="caution">
    <text evidence="3">The sequence shown here is derived from an EMBL/GenBank/DDBJ whole genome shotgun (WGS) entry which is preliminary data.</text>
</comment>
<reference evidence="3" key="1">
    <citation type="submission" date="2020-06" db="EMBL/GenBank/DDBJ databases">
        <authorList>
            <person name="Li T."/>
            <person name="Hu X."/>
            <person name="Zhang T."/>
            <person name="Song X."/>
            <person name="Zhang H."/>
            <person name="Dai N."/>
            <person name="Sheng W."/>
            <person name="Hou X."/>
            <person name="Wei L."/>
        </authorList>
    </citation>
    <scope>NUCLEOTIDE SEQUENCE</scope>
    <source>
        <strain evidence="3">3651</strain>
        <tissue evidence="3">Leaf</tissue>
    </source>
</reference>
<protein>
    <recommendedName>
        <fullName evidence="5">Secreted protein</fullName>
    </recommendedName>
</protein>
<dbReference type="Proteomes" id="UP001293254">
    <property type="component" value="Unassembled WGS sequence"/>
</dbReference>
<dbReference type="EMBL" id="JACGWO010000010">
    <property type="protein sequence ID" value="KAK4417042.1"/>
    <property type="molecule type" value="Genomic_DNA"/>
</dbReference>
<reference evidence="3" key="2">
    <citation type="journal article" date="2024" name="Plant">
        <title>Genomic evolution and insights into agronomic trait innovations of Sesamum species.</title>
        <authorList>
            <person name="Miao H."/>
            <person name="Wang L."/>
            <person name="Qu L."/>
            <person name="Liu H."/>
            <person name="Sun Y."/>
            <person name="Le M."/>
            <person name="Wang Q."/>
            <person name="Wei S."/>
            <person name="Zheng Y."/>
            <person name="Lin W."/>
            <person name="Duan Y."/>
            <person name="Cao H."/>
            <person name="Xiong S."/>
            <person name="Wang X."/>
            <person name="Wei L."/>
            <person name="Li C."/>
            <person name="Ma Q."/>
            <person name="Ju M."/>
            <person name="Zhao R."/>
            <person name="Li G."/>
            <person name="Mu C."/>
            <person name="Tian Q."/>
            <person name="Mei H."/>
            <person name="Zhang T."/>
            <person name="Gao T."/>
            <person name="Zhang H."/>
        </authorList>
    </citation>
    <scope>NUCLEOTIDE SEQUENCE</scope>
    <source>
        <strain evidence="3">3651</strain>
    </source>
</reference>
<feature type="region of interest" description="Disordered" evidence="1">
    <location>
        <begin position="103"/>
        <end position="152"/>
    </location>
</feature>
<proteinExistence type="predicted"/>
<evidence type="ECO:0000313" key="3">
    <source>
        <dbReference type="EMBL" id="KAK4417042.1"/>
    </source>
</evidence>
<keyword evidence="4" id="KW-1185">Reference proteome</keyword>
<evidence type="ECO:0000256" key="2">
    <source>
        <dbReference type="SAM" id="SignalP"/>
    </source>
</evidence>
<accession>A0AAE1XSZ0</accession>
<feature type="signal peptide" evidence="2">
    <location>
        <begin position="1"/>
        <end position="25"/>
    </location>
</feature>
<keyword evidence="2" id="KW-0732">Signal</keyword>
<gene>
    <name evidence="3" type="ORF">Salat_2529700</name>
</gene>
<sequence length="152" mass="16793">MAPSPTTRVLIPLLVEFCGFPMILSSRILMHECSHGRRFIVQKGTWWTGSYPSWGATTLTQECRHGRRFIVERGTWWTESSPSRGTPLRRNVAMGGGSSFREVLGGPDPHHHEGPPPLCRNVAMGGGSSFREVPGRPNPRHHGGPPPRVPLV</sequence>
<evidence type="ECO:0000313" key="4">
    <source>
        <dbReference type="Proteomes" id="UP001293254"/>
    </source>
</evidence>
<evidence type="ECO:0000256" key="1">
    <source>
        <dbReference type="SAM" id="MobiDB-lite"/>
    </source>
</evidence>